<protein>
    <submittedName>
        <fullName evidence="2">DUF2238 domain-containing protein</fullName>
    </submittedName>
</protein>
<dbReference type="KEGG" id="spol:FH971_01060"/>
<dbReference type="PIRSF" id="PIRSF020606">
    <property type="entry name" value="UCP020606"/>
    <property type="match status" value="1"/>
</dbReference>
<dbReference type="Proteomes" id="UP000319809">
    <property type="component" value="Chromosome"/>
</dbReference>
<proteinExistence type="predicted"/>
<evidence type="ECO:0000313" key="2">
    <source>
        <dbReference type="EMBL" id="QDE29675.1"/>
    </source>
</evidence>
<reference evidence="2 3" key="1">
    <citation type="submission" date="2019-06" db="EMBL/GenBank/DDBJ databases">
        <title>The genome of Shewanella sp. SM1901.</title>
        <authorList>
            <person name="Cha Q."/>
        </authorList>
    </citation>
    <scope>NUCLEOTIDE SEQUENCE [LARGE SCALE GENOMIC DNA]</scope>
    <source>
        <strain evidence="2 3">SM1901</strain>
    </source>
</reference>
<keyword evidence="1" id="KW-1133">Transmembrane helix</keyword>
<dbReference type="Pfam" id="PF09997">
    <property type="entry name" value="DUF2238"/>
    <property type="match status" value="1"/>
</dbReference>
<name>A0A4Y5YAI5_9GAMM</name>
<dbReference type="InterPro" id="IPR014509">
    <property type="entry name" value="YjdF-like"/>
</dbReference>
<keyword evidence="1" id="KW-0472">Membrane</keyword>
<keyword evidence="3" id="KW-1185">Reference proteome</keyword>
<sequence>MAKNTMVHKRYFLILSIIFGIECLVISISPYDRADWALENVLVVLSAIFIFFTYKKCPLSRLSYSLIFVFMSLHEIGSYYTYSNVPYDAFLTSYFNFSLNEYMGWTRNNFDRLIHFAYGFLLAYPVRDLYCRIAGVKGFWSYLTPLNLIMATSMLYELVEWGAAEVFGGELGMAYLGTQGDIWDAHKDMAMASLGGFIAMVITLVIHSRIQKDFREQWRLSLTVKHNRD</sequence>
<organism evidence="2 3">
    <name type="scientific">Shewanella polaris</name>
    <dbReference type="NCBI Taxonomy" id="2588449"/>
    <lineage>
        <taxon>Bacteria</taxon>
        <taxon>Pseudomonadati</taxon>
        <taxon>Pseudomonadota</taxon>
        <taxon>Gammaproteobacteria</taxon>
        <taxon>Alteromonadales</taxon>
        <taxon>Shewanellaceae</taxon>
        <taxon>Shewanella</taxon>
    </lineage>
</organism>
<evidence type="ECO:0000256" key="1">
    <source>
        <dbReference type="SAM" id="Phobius"/>
    </source>
</evidence>
<dbReference type="InterPro" id="IPR058534">
    <property type="entry name" value="YjdF"/>
</dbReference>
<feature type="transmembrane region" description="Helical" evidence="1">
    <location>
        <begin position="61"/>
        <end position="82"/>
    </location>
</feature>
<feature type="transmembrane region" description="Helical" evidence="1">
    <location>
        <begin position="37"/>
        <end position="54"/>
    </location>
</feature>
<keyword evidence="1" id="KW-0812">Transmembrane</keyword>
<gene>
    <name evidence="2" type="ORF">FH971_01060</name>
</gene>
<dbReference type="AlphaFoldDB" id="A0A4Y5YAI5"/>
<evidence type="ECO:0000313" key="3">
    <source>
        <dbReference type="Proteomes" id="UP000319809"/>
    </source>
</evidence>
<feature type="transmembrane region" description="Helical" evidence="1">
    <location>
        <begin position="12"/>
        <end position="31"/>
    </location>
</feature>
<feature type="transmembrane region" description="Helical" evidence="1">
    <location>
        <begin position="189"/>
        <end position="210"/>
    </location>
</feature>
<accession>A0A4Y5YAI5</accession>
<dbReference type="RefSeq" id="WP_137223766.1">
    <property type="nucleotide sequence ID" value="NZ_CP041036.1"/>
</dbReference>
<dbReference type="EMBL" id="CP041036">
    <property type="protein sequence ID" value="QDE29675.1"/>
    <property type="molecule type" value="Genomic_DNA"/>
</dbReference>